<reference evidence="3" key="1">
    <citation type="journal article" date="2018" name="Nat. Microbiol.">
        <title>Leveraging single-cell genomics to expand the fungal tree of life.</title>
        <authorList>
            <person name="Ahrendt S.R."/>
            <person name="Quandt C.A."/>
            <person name="Ciobanu D."/>
            <person name="Clum A."/>
            <person name="Salamov A."/>
            <person name="Andreopoulos B."/>
            <person name="Cheng J.F."/>
            <person name="Woyke T."/>
            <person name="Pelin A."/>
            <person name="Henrissat B."/>
            <person name="Reynolds N.K."/>
            <person name="Benny G.L."/>
            <person name="Smith M.E."/>
            <person name="James T.Y."/>
            <person name="Grigoriev I.V."/>
        </authorList>
    </citation>
    <scope>NUCLEOTIDE SEQUENCE [LARGE SCALE GENOMIC DNA]</scope>
    <source>
        <strain evidence="3">Benny S71-1</strain>
    </source>
</reference>
<protein>
    <submittedName>
        <fullName evidence="2">Uncharacterized protein</fullName>
    </submittedName>
</protein>
<accession>A0A4P9Z5G0</accession>
<feature type="transmembrane region" description="Helical" evidence="1">
    <location>
        <begin position="79"/>
        <end position="102"/>
    </location>
</feature>
<dbReference type="PROSITE" id="PS51257">
    <property type="entry name" value="PROKAR_LIPOPROTEIN"/>
    <property type="match status" value="1"/>
</dbReference>
<dbReference type="EMBL" id="KZ989143">
    <property type="protein sequence ID" value="RKP27857.1"/>
    <property type="molecule type" value="Genomic_DNA"/>
</dbReference>
<feature type="transmembrane region" description="Helical" evidence="1">
    <location>
        <begin position="133"/>
        <end position="153"/>
    </location>
</feature>
<dbReference type="Proteomes" id="UP000278143">
    <property type="component" value="Unassembled WGS sequence"/>
</dbReference>
<dbReference type="AlphaFoldDB" id="A0A4P9Z5G0"/>
<keyword evidence="1" id="KW-1133">Transmembrane helix</keyword>
<keyword evidence="1" id="KW-0812">Transmembrane</keyword>
<evidence type="ECO:0000313" key="2">
    <source>
        <dbReference type="EMBL" id="RKP27857.1"/>
    </source>
</evidence>
<gene>
    <name evidence="2" type="ORF">SYNPS1DRAFT_20736</name>
</gene>
<sequence length="242" mass="26680">MQSNKSLLRLLVLGTALLACIGPVLTLVALLWWPPLPDASRYALDYARLVLQTVVFIQSRVACLAFSRAHLPSDHWAEGWTPSLLVAVPYTVGLLADGIAWIHSLARVPLELRPLATAPCWQPTLITEFLHRYVYGLAHTTTVLVAGIVLVAYGEPMEQSSQRLVSVWSASLQRFQARWRQCLCPAAIVLYSMIAVSLAIALSVGHPWLEFSLVGHVHSKSWDGMGHCGHVLDNAYLPTMLL</sequence>
<feature type="transmembrane region" description="Helical" evidence="1">
    <location>
        <begin position="46"/>
        <end position="67"/>
    </location>
</feature>
<organism evidence="2 3">
    <name type="scientific">Syncephalis pseudoplumigaleata</name>
    <dbReference type="NCBI Taxonomy" id="1712513"/>
    <lineage>
        <taxon>Eukaryota</taxon>
        <taxon>Fungi</taxon>
        <taxon>Fungi incertae sedis</taxon>
        <taxon>Zoopagomycota</taxon>
        <taxon>Zoopagomycotina</taxon>
        <taxon>Zoopagomycetes</taxon>
        <taxon>Zoopagales</taxon>
        <taxon>Piptocephalidaceae</taxon>
        <taxon>Syncephalis</taxon>
    </lineage>
</organism>
<evidence type="ECO:0000256" key="1">
    <source>
        <dbReference type="SAM" id="Phobius"/>
    </source>
</evidence>
<dbReference type="OrthoDB" id="10564645at2759"/>
<keyword evidence="1" id="KW-0472">Membrane</keyword>
<name>A0A4P9Z5G0_9FUNG</name>
<evidence type="ECO:0000313" key="3">
    <source>
        <dbReference type="Proteomes" id="UP000278143"/>
    </source>
</evidence>
<feature type="transmembrane region" description="Helical" evidence="1">
    <location>
        <begin position="182"/>
        <end position="204"/>
    </location>
</feature>
<feature type="transmembrane region" description="Helical" evidence="1">
    <location>
        <begin position="7"/>
        <end position="34"/>
    </location>
</feature>
<proteinExistence type="predicted"/>
<keyword evidence="3" id="KW-1185">Reference proteome</keyword>